<accession>B4J1H8</accession>
<protein>
    <submittedName>
        <fullName evidence="3">GH15535</fullName>
    </submittedName>
</protein>
<dbReference type="GO" id="GO:0009953">
    <property type="term" value="P:dorsal/ventral pattern formation"/>
    <property type="evidence" value="ECO:0007669"/>
    <property type="project" value="EnsemblMetazoa"/>
</dbReference>
<evidence type="ECO:0000313" key="4">
    <source>
        <dbReference type="Proteomes" id="UP000001070"/>
    </source>
</evidence>
<dbReference type="Pfam" id="PF04668">
    <property type="entry name" value="Tsg"/>
    <property type="match status" value="1"/>
</dbReference>
<dbReference type="InterPro" id="IPR006761">
    <property type="entry name" value="Tsg"/>
</dbReference>
<dbReference type="HOGENOM" id="CLU_146240_0_0_1"/>
<dbReference type="GO" id="GO:0030513">
    <property type="term" value="P:positive regulation of BMP signaling pathway"/>
    <property type="evidence" value="ECO:0007669"/>
    <property type="project" value="EnsemblMetazoa"/>
</dbReference>
<dbReference type="EMBL" id="CH916366">
    <property type="protein sequence ID" value="EDV95869.1"/>
    <property type="molecule type" value="Genomic_DNA"/>
</dbReference>
<proteinExistence type="predicted"/>
<dbReference type="InParanoid" id="B4J1H8"/>
<evidence type="ECO:0000313" key="3">
    <source>
        <dbReference type="EMBL" id="EDV95869.1"/>
    </source>
</evidence>
<dbReference type="GO" id="GO:0007378">
    <property type="term" value="P:amnioserosa formation"/>
    <property type="evidence" value="ECO:0007669"/>
    <property type="project" value="EnsemblMetazoa"/>
</dbReference>
<sequence>MKLIQTIAILMLLAIAIHIQRIRGDMAKMSKKSHVEDFEGATALFEALTSSPNDGYTYEWRVHTFTINSNDIKDVEEEEEQEVSMNCTVLYLDECTSWNKCRQTCEKTGAASYRWFHDGCCECVGGHCLGYGINESRCSQCPEPSCDSDD</sequence>
<feature type="chain" id="PRO_5002807890" evidence="1">
    <location>
        <begin position="25"/>
        <end position="150"/>
    </location>
</feature>
<dbReference type="PANTHER" id="PTHR12312">
    <property type="entry name" value="TWISTED GASTRULATION PROTEIN HOMOLOG 1-A-RELATED"/>
    <property type="match status" value="1"/>
</dbReference>
<dbReference type="Proteomes" id="UP000001070">
    <property type="component" value="Unassembled WGS sequence"/>
</dbReference>
<evidence type="ECO:0000259" key="2">
    <source>
        <dbReference type="Pfam" id="PF04668"/>
    </source>
</evidence>
<gene>
    <name evidence="3" type="primary">Dgri\GH15535</name>
    <name evidence="3" type="ORF">Dgri_GH15535</name>
</gene>
<dbReference type="FunCoup" id="B4J1H8">
    <property type="interactions" value="9"/>
</dbReference>
<name>B4J1H8_DROGR</name>
<dbReference type="AlphaFoldDB" id="B4J1H8"/>
<feature type="signal peptide" evidence="1">
    <location>
        <begin position="1"/>
        <end position="24"/>
    </location>
</feature>
<keyword evidence="1" id="KW-0732">Signal</keyword>
<organism evidence="4">
    <name type="scientific">Drosophila grimshawi</name>
    <name type="common">Hawaiian fruit fly</name>
    <name type="synonym">Idiomyia grimshawi</name>
    <dbReference type="NCBI Taxonomy" id="7222"/>
    <lineage>
        <taxon>Eukaryota</taxon>
        <taxon>Metazoa</taxon>
        <taxon>Ecdysozoa</taxon>
        <taxon>Arthropoda</taxon>
        <taxon>Hexapoda</taxon>
        <taxon>Insecta</taxon>
        <taxon>Pterygota</taxon>
        <taxon>Neoptera</taxon>
        <taxon>Endopterygota</taxon>
        <taxon>Diptera</taxon>
        <taxon>Brachycera</taxon>
        <taxon>Muscomorpha</taxon>
        <taxon>Ephydroidea</taxon>
        <taxon>Drosophilidae</taxon>
        <taxon>Drosophila</taxon>
        <taxon>Hawaiian Drosophila</taxon>
    </lineage>
</organism>
<keyword evidence="4" id="KW-1185">Reference proteome</keyword>
<dbReference type="PhylomeDB" id="B4J1H8"/>
<feature type="domain" description="Tsg C-terminal" evidence="2">
    <location>
        <begin position="29"/>
        <end position="142"/>
    </location>
</feature>
<dbReference type="OMA" id="HTEEFEG"/>
<dbReference type="OrthoDB" id="10037323at2759"/>
<dbReference type="KEGG" id="dgr:6558165"/>
<reference evidence="3 4" key="1">
    <citation type="journal article" date="2007" name="Nature">
        <title>Evolution of genes and genomes on the Drosophila phylogeny.</title>
        <authorList>
            <consortium name="Drosophila 12 Genomes Consortium"/>
            <person name="Clark A.G."/>
            <person name="Eisen M.B."/>
            <person name="Smith D.R."/>
            <person name="Bergman C.M."/>
            <person name="Oliver B."/>
            <person name="Markow T.A."/>
            <person name="Kaufman T.C."/>
            <person name="Kellis M."/>
            <person name="Gelbart W."/>
            <person name="Iyer V.N."/>
            <person name="Pollard D.A."/>
            <person name="Sackton T.B."/>
            <person name="Larracuente A.M."/>
            <person name="Singh N.D."/>
            <person name="Abad J.P."/>
            <person name="Abt D.N."/>
            <person name="Adryan B."/>
            <person name="Aguade M."/>
            <person name="Akashi H."/>
            <person name="Anderson W.W."/>
            <person name="Aquadro C.F."/>
            <person name="Ardell D.H."/>
            <person name="Arguello R."/>
            <person name="Artieri C.G."/>
            <person name="Barbash D.A."/>
            <person name="Barker D."/>
            <person name="Barsanti P."/>
            <person name="Batterham P."/>
            <person name="Batzoglou S."/>
            <person name="Begun D."/>
            <person name="Bhutkar A."/>
            <person name="Blanco E."/>
            <person name="Bosak S.A."/>
            <person name="Bradley R.K."/>
            <person name="Brand A.D."/>
            <person name="Brent M.R."/>
            <person name="Brooks A.N."/>
            <person name="Brown R.H."/>
            <person name="Butlin R.K."/>
            <person name="Caggese C."/>
            <person name="Calvi B.R."/>
            <person name="Bernardo de Carvalho A."/>
            <person name="Caspi A."/>
            <person name="Castrezana S."/>
            <person name="Celniker S.E."/>
            <person name="Chang J.L."/>
            <person name="Chapple C."/>
            <person name="Chatterji S."/>
            <person name="Chinwalla A."/>
            <person name="Civetta A."/>
            <person name="Clifton S.W."/>
            <person name="Comeron J.M."/>
            <person name="Costello J.C."/>
            <person name="Coyne J.A."/>
            <person name="Daub J."/>
            <person name="David R.G."/>
            <person name="Delcher A.L."/>
            <person name="Delehaunty K."/>
            <person name="Do C.B."/>
            <person name="Ebling H."/>
            <person name="Edwards K."/>
            <person name="Eickbush T."/>
            <person name="Evans J.D."/>
            <person name="Filipski A."/>
            <person name="Findeiss S."/>
            <person name="Freyhult E."/>
            <person name="Fulton L."/>
            <person name="Fulton R."/>
            <person name="Garcia A.C."/>
            <person name="Gardiner A."/>
            <person name="Garfield D.A."/>
            <person name="Garvin B.E."/>
            <person name="Gibson G."/>
            <person name="Gilbert D."/>
            <person name="Gnerre S."/>
            <person name="Godfrey J."/>
            <person name="Good R."/>
            <person name="Gotea V."/>
            <person name="Gravely B."/>
            <person name="Greenberg A.J."/>
            <person name="Griffiths-Jones S."/>
            <person name="Gross S."/>
            <person name="Guigo R."/>
            <person name="Gustafson E.A."/>
            <person name="Haerty W."/>
            <person name="Hahn M.W."/>
            <person name="Halligan D.L."/>
            <person name="Halpern A.L."/>
            <person name="Halter G.M."/>
            <person name="Han M.V."/>
            <person name="Heger A."/>
            <person name="Hillier L."/>
            <person name="Hinrichs A.S."/>
            <person name="Holmes I."/>
            <person name="Hoskins R.A."/>
            <person name="Hubisz M.J."/>
            <person name="Hultmark D."/>
            <person name="Huntley M.A."/>
            <person name="Jaffe D.B."/>
            <person name="Jagadeeshan S."/>
            <person name="Jeck W.R."/>
            <person name="Johnson J."/>
            <person name="Jones C.D."/>
            <person name="Jordan W.C."/>
            <person name="Karpen G.H."/>
            <person name="Kataoka E."/>
            <person name="Keightley P.D."/>
            <person name="Kheradpour P."/>
            <person name="Kirkness E.F."/>
            <person name="Koerich L.B."/>
            <person name="Kristiansen K."/>
            <person name="Kudrna D."/>
            <person name="Kulathinal R.J."/>
            <person name="Kumar S."/>
            <person name="Kwok R."/>
            <person name="Lander E."/>
            <person name="Langley C.H."/>
            <person name="Lapoint R."/>
            <person name="Lazzaro B.P."/>
            <person name="Lee S.J."/>
            <person name="Levesque L."/>
            <person name="Li R."/>
            <person name="Lin C.F."/>
            <person name="Lin M.F."/>
            <person name="Lindblad-Toh K."/>
            <person name="Llopart A."/>
            <person name="Long M."/>
            <person name="Low L."/>
            <person name="Lozovsky E."/>
            <person name="Lu J."/>
            <person name="Luo M."/>
            <person name="Machado C.A."/>
            <person name="Makalowski W."/>
            <person name="Marzo M."/>
            <person name="Matsuda M."/>
            <person name="Matzkin L."/>
            <person name="McAllister B."/>
            <person name="McBride C.S."/>
            <person name="McKernan B."/>
            <person name="McKernan K."/>
            <person name="Mendez-Lago M."/>
            <person name="Minx P."/>
            <person name="Mollenhauer M.U."/>
            <person name="Montooth K."/>
            <person name="Mount S.M."/>
            <person name="Mu X."/>
            <person name="Myers E."/>
            <person name="Negre B."/>
            <person name="Newfeld S."/>
            <person name="Nielsen R."/>
            <person name="Noor M.A."/>
            <person name="O'Grady P."/>
            <person name="Pachter L."/>
            <person name="Papaceit M."/>
            <person name="Parisi M.J."/>
            <person name="Parisi M."/>
            <person name="Parts L."/>
            <person name="Pedersen J.S."/>
            <person name="Pesole G."/>
            <person name="Phillippy A.M."/>
            <person name="Ponting C.P."/>
            <person name="Pop M."/>
            <person name="Porcelli D."/>
            <person name="Powell J.R."/>
            <person name="Prohaska S."/>
            <person name="Pruitt K."/>
            <person name="Puig M."/>
            <person name="Quesneville H."/>
            <person name="Ram K.R."/>
            <person name="Rand D."/>
            <person name="Rasmussen M.D."/>
            <person name="Reed L.K."/>
            <person name="Reenan R."/>
            <person name="Reily A."/>
            <person name="Remington K.A."/>
            <person name="Rieger T.T."/>
            <person name="Ritchie M.G."/>
            <person name="Robin C."/>
            <person name="Rogers Y.H."/>
            <person name="Rohde C."/>
            <person name="Rozas J."/>
            <person name="Rubenfield M.J."/>
            <person name="Ruiz A."/>
            <person name="Russo S."/>
            <person name="Salzberg S.L."/>
            <person name="Sanchez-Gracia A."/>
            <person name="Saranga D.J."/>
            <person name="Sato H."/>
            <person name="Schaeffer S.W."/>
            <person name="Schatz M.C."/>
            <person name="Schlenke T."/>
            <person name="Schwartz R."/>
            <person name="Segarra C."/>
            <person name="Singh R.S."/>
            <person name="Sirot L."/>
            <person name="Sirota M."/>
            <person name="Sisneros N.B."/>
            <person name="Smith C.D."/>
            <person name="Smith T.F."/>
            <person name="Spieth J."/>
            <person name="Stage D.E."/>
            <person name="Stark A."/>
            <person name="Stephan W."/>
            <person name="Strausberg R.L."/>
            <person name="Strempel S."/>
            <person name="Sturgill D."/>
            <person name="Sutton G."/>
            <person name="Sutton G.G."/>
            <person name="Tao W."/>
            <person name="Teichmann S."/>
            <person name="Tobari Y.N."/>
            <person name="Tomimura Y."/>
            <person name="Tsolas J.M."/>
            <person name="Valente V.L."/>
            <person name="Venter E."/>
            <person name="Venter J.C."/>
            <person name="Vicario S."/>
            <person name="Vieira F.G."/>
            <person name="Vilella A.J."/>
            <person name="Villasante A."/>
            <person name="Walenz B."/>
            <person name="Wang J."/>
            <person name="Wasserman M."/>
            <person name="Watts T."/>
            <person name="Wilson D."/>
            <person name="Wilson R.K."/>
            <person name="Wing R.A."/>
            <person name="Wolfner M.F."/>
            <person name="Wong A."/>
            <person name="Wong G.K."/>
            <person name="Wu C.I."/>
            <person name="Wu G."/>
            <person name="Yamamoto D."/>
            <person name="Yang H.P."/>
            <person name="Yang S.P."/>
            <person name="Yorke J.A."/>
            <person name="Yoshida K."/>
            <person name="Zdobnov E."/>
            <person name="Zhang P."/>
            <person name="Zhang Y."/>
            <person name="Zimin A.V."/>
            <person name="Baldwin J."/>
            <person name="Abdouelleil A."/>
            <person name="Abdulkadir J."/>
            <person name="Abebe A."/>
            <person name="Abera B."/>
            <person name="Abreu J."/>
            <person name="Acer S.C."/>
            <person name="Aftuck L."/>
            <person name="Alexander A."/>
            <person name="An P."/>
            <person name="Anderson E."/>
            <person name="Anderson S."/>
            <person name="Arachi H."/>
            <person name="Azer M."/>
            <person name="Bachantsang P."/>
            <person name="Barry A."/>
            <person name="Bayul T."/>
            <person name="Berlin A."/>
            <person name="Bessette D."/>
            <person name="Bloom T."/>
            <person name="Blye J."/>
            <person name="Boguslavskiy L."/>
            <person name="Bonnet C."/>
            <person name="Boukhgalter B."/>
            <person name="Bourzgui I."/>
            <person name="Brown A."/>
            <person name="Cahill P."/>
            <person name="Channer S."/>
            <person name="Cheshatsang Y."/>
            <person name="Chuda L."/>
            <person name="Citroen M."/>
            <person name="Collymore A."/>
            <person name="Cooke P."/>
            <person name="Costello M."/>
            <person name="D'Aco K."/>
            <person name="Daza R."/>
            <person name="De Haan G."/>
            <person name="DeGray S."/>
            <person name="DeMaso C."/>
            <person name="Dhargay N."/>
            <person name="Dooley K."/>
            <person name="Dooley E."/>
            <person name="Doricent M."/>
            <person name="Dorje P."/>
            <person name="Dorjee K."/>
            <person name="Dupes A."/>
            <person name="Elong R."/>
            <person name="Falk J."/>
            <person name="Farina A."/>
            <person name="Faro S."/>
            <person name="Ferguson D."/>
            <person name="Fisher S."/>
            <person name="Foley C.D."/>
            <person name="Franke A."/>
            <person name="Friedrich D."/>
            <person name="Gadbois L."/>
            <person name="Gearin G."/>
            <person name="Gearin C.R."/>
            <person name="Giannoukos G."/>
            <person name="Goode T."/>
            <person name="Graham J."/>
            <person name="Grandbois E."/>
            <person name="Grewal S."/>
            <person name="Gyaltsen K."/>
            <person name="Hafez N."/>
            <person name="Hagos B."/>
            <person name="Hall J."/>
            <person name="Henson C."/>
            <person name="Hollinger A."/>
            <person name="Honan T."/>
            <person name="Huard M.D."/>
            <person name="Hughes L."/>
            <person name="Hurhula B."/>
            <person name="Husby M.E."/>
            <person name="Kamat A."/>
            <person name="Kanga B."/>
            <person name="Kashin S."/>
            <person name="Khazanovich D."/>
            <person name="Kisner P."/>
            <person name="Lance K."/>
            <person name="Lara M."/>
            <person name="Lee W."/>
            <person name="Lennon N."/>
            <person name="Letendre F."/>
            <person name="LeVine R."/>
            <person name="Lipovsky A."/>
            <person name="Liu X."/>
            <person name="Liu J."/>
            <person name="Liu S."/>
            <person name="Lokyitsang T."/>
            <person name="Lokyitsang Y."/>
            <person name="Lubonja R."/>
            <person name="Lui A."/>
            <person name="MacDonald P."/>
            <person name="Magnisalis V."/>
            <person name="Maru K."/>
            <person name="Matthews C."/>
            <person name="McCusker W."/>
            <person name="McDonough S."/>
            <person name="Mehta T."/>
            <person name="Meldrim J."/>
            <person name="Meneus L."/>
            <person name="Mihai O."/>
            <person name="Mihalev A."/>
            <person name="Mihova T."/>
            <person name="Mittelman R."/>
            <person name="Mlenga V."/>
            <person name="Montmayeur A."/>
            <person name="Mulrain L."/>
            <person name="Navidi A."/>
            <person name="Naylor J."/>
            <person name="Negash T."/>
            <person name="Nguyen T."/>
            <person name="Nguyen N."/>
            <person name="Nicol R."/>
            <person name="Norbu C."/>
            <person name="Norbu N."/>
            <person name="Novod N."/>
            <person name="O'Neill B."/>
            <person name="Osman S."/>
            <person name="Markiewicz E."/>
            <person name="Oyono O.L."/>
            <person name="Patti C."/>
            <person name="Phunkhang P."/>
            <person name="Pierre F."/>
            <person name="Priest M."/>
            <person name="Raghuraman S."/>
            <person name="Rege F."/>
            <person name="Reyes R."/>
            <person name="Rise C."/>
            <person name="Rogov P."/>
            <person name="Ross K."/>
            <person name="Ryan E."/>
            <person name="Settipalli S."/>
            <person name="Shea T."/>
            <person name="Sherpa N."/>
            <person name="Shi L."/>
            <person name="Shih D."/>
            <person name="Sparrow T."/>
            <person name="Spaulding J."/>
            <person name="Stalker J."/>
            <person name="Stange-Thomann N."/>
            <person name="Stavropoulos S."/>
            <person name="Stone C."/>
            <person name="Strader C."/>
            <person name="Tesfaye S."/>
            <person name="Thomson T."/>
            <person name="Thoulutsang Y."/>
            <person name="Thoulutsang D."/>
            <person name="Topham K."/>
            <person name="Topping I."/>
            <person name="Tsamla T."/>
            <person name="Vassiliev H."/>
            <person name="Vo A."/>
            <person name="Wangchuk T."/>
            <person name="Wangdi T."/>
            <person name="Weiand M."/>
            <person name="Wilkinson J."/>
            <person name="Wilson A."/>
            <person name="Yadav S."/>
            <person name="Young G."/>
            <person name="Yu Q."/>
            <person name="Zembek L."/>
            <person name="Zhong D."/>
            <person name="Zimmer A."/>
            <person name="Zwirko Z."/>
            <person name="Jaffe D.B."/>
            <person name="Alvarez P."/>
            <person name="Brockman W."/>
            <person name="Butler J."/>
            <person name="Chin C."/>
            <person name="Gnerre S."/>
            <person name="Grabherr M."/>
            <person name="Kleber M."/>
            <person name="Mauceli E."/>
            <person name="MacCallum I."/>
        </authorList>
    </citation>
    <scope>NUCLEOTIDE SEQUENCE [LARGE SCALE GENOMIC DNA]</scope>
    <source>
        <strain evidence="4">Tucson 15287-2541.00</strain>
    </source>
</reference>
<dbReference type="eggNOG" id="ENOG502QRE9">
    <property type="taxonomic scope" value="Eukaryota"/>
</dbReference>
<evidence type="ECO:0000256" key="1">
    <source>
        <dbReference type="SAM" id="SignalP"/>
    </source>
</evidence>
<dbReference type="InterPro" id="IPR057726">
    <property type="entry name" value="Tsg_C"/>
</dbReference>
<dbReference type="GO" id="GO:0005615">
    <property type="term" value="C:extracellular space"/>
    <property type="evidence" value="ECO:0007669"/>
    <property type="project" value="TreeGrafter"/>
</dbReference>
<dbReference type="PANTHER" id="PTHR12312:SF16">
    <property type="entry name" value="TWISTED GASTRULATION PROTEIN HOMOLOG 1-A-RELATED"/>
    <property type="match status" value="1"/>
</dbReference>